<evidence type="ECO:0000313" key="6">
    <source>
        <dbReference type="Proteomes" id="UP000603865"/>
    </source>
</evidence>
<dbReference type="PRINTS" id="PR01775">
    <property type="entry name" value="GLFROXRDTASE"/>
</dbReference>
<evidence type="ECO:0000256" key="2">
    <source>
        <dbReference type="ARBA" id="ARBA00023002"/>
    </source>
</evidence>
<gene>
    <name evidence="5" type="ORF">GCM10008957_20980</name>
</gene>
<evidence type="ECO:0000259" key="3">
    <source>
        <dbReference type="Pfam" id="PF01408"/>
    </source>
</evidence>
<keyword evidence="6" id="KW-1185">Reference proteome</keyword>
<feature type="domain" description="Gfo/Idh/MocA-like oxidoreductase N-terminal" evidence="3">
    <location>
        <begin position="18"/>
        <end position="141"/>
    </location>
</feature>
<protein>
    <submittedName>
        <fullName evidence="5">Glucose-fructose oxidoreductase</fullName>
    </submittedName>
</protein>
<dbReference type="RefSeq" id="WP_189090082.1">
    <property type="nucleotide sequence ID" value="NZ_BMQL01000009.1"/>
</dbReference>
<dbReference type="AlphaFoldDB" id="A0A918C700"/>
<organism evidence="5 6">
    <name type="scientific">Deinococcus ruber</name>
    <dbReference type="NCBI Taxonomy" id="1848197"/>
    <lineage>
        <taxon>Bacteria</taxon>
        <taxon>Thermotogati</taxon>
        <taxon>Deinococcota</taxon>
        <taxon>Deinococci</taxon>
        <taxon>Deinococcales</taxon>
        <taxon>Deinococcaceae</taxon>
        <taxon>Deinococcus</taxon>
    </lineage>
</organism>
<keyword evidence="2" id="KW-0560">Oxidoreductase</keyword>
<evidence type="ECO:0000259" key="4">
    <source>
        <dbReference type="Pfam" id="PF22725"/>
    </source>
</evidence>
<dbReference type="InterPro" id="IPR036291">
    <property type="entry name" value="NAD(P)-bd_dom_sf"/>
</dbReference>
<dbReference type="Gene3D" id="3.30.360.10">
    <property type="entry name" value="Dihydrodipicolinate Reductase, domain 2"/>
    <property type="match status" value="1"/>
</dbReference>
<reference evidence="5" key="1">
    <citation type="journal article" date="2014" name="Int. J. Syst. Evol. Microbiol.">
        <title>Complete genome sequence of Corynebacterium casei LMG S-19264T (=DSM 44701T), isolated from a smear-ripened cheese.</title>
        <authorList>
            <consortium name="US DOE Joint Genome Institute (JGI-PGF)"/>
            <person name="Walter F."/>
            <person name="Albersmeier A."/>
            <person name="Kalinowski J."/>
            <person name="Ruckert C."/>
        </authorList>
    </citation>
    <scope>NUCLEOTIDE SEQUENCE</scope>
    <source>
        <strain evidence="5">JCM 31311</strain>
    </source>
</reference>
<comment type="similarity">
    <text evidence="1">Belongs to the Gfo/Idh/MocA family.</text>
</comment>
<dbReference type="InterPro" id="IPR008354">
    <property type="entry name" value="Glc-Fru_OxRdtase_bac"/>
</dbReference>
<dbReference type="EMBL" id="BMQL01000009">
    <property type="protein sequence ID" value="GGR08026.1"/>
    <property type="molecule type" value="Genomic_DNA"/>
</dbReference>
<feature type="domain" description="GFO/IDH/MocA-like oxidoreductase" evidence="4">
    <location>
        <begin position="151"/>
        <end position="270"/>
    </location>
</feature>
<comment type="caution">
    <text evidence="5">The sequence shown here is derived from an EMBL/GenBank/DDBJ whole genome shotgun (WGS) entry which is preliminary data.</text>
</comment>
<dbReference type="SUPFAM" id="SSF51735">
    <property type="entry name" value="NAD(P)-binding Rossmann-fold domains"/>
    <property type="match status" value="1"/>
</dbReference>
<proteinExistence type="inferred from homology"/>
<dbReference type="InterPro" id="IPR000683">
    <property type="entry name" value="Gfo/Idh/MocA-like_OxRdtase_N"/>
</dbReference>
<dbReference type="Pfam" id="PF01408">
    <property type="entry name" value="GFO_IDH_MocA"/>
    <property type="match status" value="1"/>
</dbReference>
<evidence type="ECO:0000256" key="1">
    <source>
        <dbReference type="ARBA" id="ARBA00010928"/>
    </source>
</evidence>
<dbReference type="Gene3D" id="3.40.50.720">
    <property type="entry name" value="NAD(P)-binding Rossmann-like Domain"/>
    <property type="match status" value="1"/>
</dbReference>
<dbReference type="PANTHER" id="PTHR22604:SF105">
    <property type="entry name" value="TRANS-1,2-DIHYDROBENZENE-1,2-DIOL DEHYDROGENASE"/>
    <property type="match status" value="1"/>
</dbReference>
<name>A0A918C700_9DEIO</name>
<reference evidence="5" key="2">
    <citation type="submission" date="2020-09" db="EMBL/GenBank/DDBJ databases">
        <authorList>
            <person name="Sun Q."/>
            <person name="Ohkuma M."/>
        </authorList>
    </citation>
    <scope>NUCLEOTIDE SEQUENCE</scope>
    <source>
        <strain evidence="5">JCM 31311</strain>
    </source>
</reference>
<dbReference type="Pfam" id="PF22725">
    <property type="entry name" value="GFO_IDH_MocA_C3"/>
    <property type="match status" value="1"/>
</dbReference>
<dbReference type="PANTHER" id="PTHR22604">
    <property type="entry name" value="OXIDOREDUCTASES"/>
    <property type="match status" value="1"/>
</dbReference>
<dbReference type="InterPro" id="IPR055170">
    <property type="entry name" value="GFO_IDH_MocA-like_dom"/>
</dbReference>
<dbReference type="Proteomes" id="UP000603865">
    <property type="component" value="Unassembled WGS sequence"/>
</dbReference>
<dbReference type="InterPro" id="IPR050984">
    <property type="entry name" value="Gfo/Idh/MocA_domain"/>
</dbReference>
<accession>A0A918C700</accession>
<dbReference type="GO" id="GO:0000166">
    <property type="term" value="F:nucleotide binding"/>
    <property type="evidence" value="ECO:0007669"/>
    <property type="project" value="InterPro"/>
</dbReference>
<dbReference type="GO" id="GO:0016491">
    <property type="term" value="F:oxidoreductase activity"/>
    <property type="evidence" value="ECO:0007669"/>
    <property type="project" value="UniProtKB-KW"/>
</dbReference>
<sequence length="371" mass="40825">MPNKPRMPKPQRQSRRVGFAVVGLGELSAEEIIPALRTSQHAYLAAVVTAEPDKGRAYAAAAGLKDSDAYTYEEFGELAQRDDVQAVYIVLPNNLHREYVERAAEMGKHVLCEKPLASNTQDAEAIVKACRDAGVKLMVAYRIQYTPHHWAAKNAIAAGKLGAIKLMDSIHTQVEDDPSVWRLNLEQAGGGPLPDVGIYSLNTLRFLTGLEPEWVFAAQHQPTNDPRFKEVEESVSFMLGFPGGLIANCLTSYGADKTTTVRVLGEQGTAVLDPAFPYVGLKLRLIDKKGETTPSFPDYDQFGLEVDHFAQCIQQDKEPYTPGEEGVQDHRLMDAIYESARSGKRVEVQKVAGQDVFRSTDNLPRQIKAGG</sequence>
<evidence type="ECO:0000313" key="5">
    <source>
        <dbReference type="EMBL" id="GGR08026.1"/>
    </source>
</evidence>
<dbReference type="SUPFAM" id="SSF55347">
    <property type="entry name" value="Glyceraldehyde-3-phosphate dehydrogenase-like, C-terminal domain"/>
    <property type="match status" value="1"/>
</dbReference>